<accession>A0A9Q1FE75</accession>
<proteinExistence type="predicted"/>
<dbReference type="OrthoDB" id="413122at2759"/>
<evidence type="ECO:0000313" key="2">
    <source>
        <dbReference type="Proteomes" id="UP001152622"/>
    </source>
</evidence>
<organism evidence="1 2">
    <name type="scientific">Synaphobranchus kaupii</name>
    <name type="common">Kaup's arrowtooth eel</name>
    <dbReference type="NCBI Taxonomy" id="118154"/>
    <lineage>
        <taxon>Eukaryota</taxon>
        <taxon>Metazoa</taxon>
        <taxon>Chordata</taxon>
        <taxon>Craniata</taxon>
        <taxon>Vertebrata</taxon>
        <taxon>Euteleostomi</taxon>
        <taxon>Actinopterygii</taxon>
        <taxon>Neopterygii</taxon>
        <taxon>Teleostei</taxon>
        <taxon>Anguilliformes</taxon>
        <taxon>Synaphobranchidae</taxon>
        <taxon>Synaphobranchus</taxon>
    </lineage>
</organism>
<comment type="caution">
    <text evidence="1">The sequence shown here is derived from an EMBL/GenBank/DDBJ whole genome shotgun (WGS) entry which is preliminary data.</text>
</comment>
<dbReference type="Gene3D" id="3.40.395.10">
    <property type="entry name" value="Adenoviral Proteinase, Chain A"/>
    <property type="match status" value="1"/>
</dbReference>
<evidence type="ECO:0008006" key="3">
    <source>
        <dbReference type="Google" id="ProtNLM"/>
    </source>
</evidence>
<sequence length="293" mass="30278">MESLIINIFGDGDGEVSGGDPRVRNAGAASRELTRQQPRLRCSGDGERRVAGGGPARQTAGGGDHLATVNCDPCCTGVLDGRKKEVIWSKVGPYKVFTLDILSTAPGNYFVDEVLNAYLELKVQETSKTTKAFLIDCFAMMAIWQGNLKGLRKLEPDKFHILLGAVNENHHWTLVVMYPQQRRALYLDPFGALPAAIEKCKNATRTALEDGGAGRTAQEGGGDGCIAMEAGGDGCIAVEAGGDGCIAVEAGGDGCIAVEAGGDGCIAEDAGGDGCIAVEAGGDGCIAVEAGGE</sequence>
<dbReference type="Proteomes" id="UP001152622">
    <property type="component" value="Chromosome 6"/>
</dbReference>
<name>A0A9Q1FE75_SYNKA</name>
<keyword evidence="2" id="KW-1185">Reference proteome</keyword>
<dbReference type="EMBL" id="JAINUF010000006">
    <property type="protein sequence ID" value="KAJ8356637.1"/>
    <property type="molecule type" value="Genomic_DNA"/>
</dbReference>
<protein>
    <recommendedName>
        <fullName evidence="3">Ubiquitin-like protease family profile domain-containing protein</fullName>
    </recommendedName>
</protein>
<evidence type="ECO:0000313" key="1">
    <source>
        <dbReference type="EMBL" id="KAJ8356637.1"/>
    </source>
</evidence>
<dbReference type="SUPFAM" id="SSF54001">
    <property type="entry name" value="Cysteine proteinases"/>
    <property type="match status" value="1"/>
</dbReference>
<dbReference type="InterPro" id="IPR038765">
    <property type="entry name" value="Papain-like_cys_pep_sf"/>
</dbReference>
<reference evidence="1" key="1">
    <citation type="journal article" date="2023" name="Science">
        <title>Genome structures resolve the early diversification of teleost fishes.</title>
        <authorList>
            <person name="Parey E."/>
            <person name="Louis A."/>
            <person name="Montfort J."/>
            <person name="Bouchez O."/>
            <person name="Roques C."/>
            <person name="Iampietro C."/>
            <person name="Lluch J."/>
            <person name="Castinel A."/>
            <person name="Donnadieu C."/>
            <person name="Desvignes T."/>
            <person name="Floi Bucao C."/>
            <person name="Jouanno E."/>
            <person name="Wen M."/>
            <person name="Mejri S."/>
            <person name="Dirks R."/>
            <person name="Jansen H."/>
            <person name="Henkel C."/>
            <person name="Chen W.J."/>
            <person name="Zahm M."/>
            <person name="Cabau C."/>
            <person name="Klopp C."/>
            <person name="Thompson A.W."/>
            <person name="Robinson-Rechavi M."/>
            <person name="Braasch I."/>
            <person name="Lecointre G."/>
            <person name="Bobe J."/>
            <person name="Postlethwait J.H."/>
            <person name="Berthelot C."/>
            <person name="Roest Crollius H."/>
            <person name="Guiguen Y."/>
        </authorList>
    </citation>
    <scope>NUCLEOTIDE SEQUENCE</scope>
    <source>
        <strain evidence="1">WJC10195</strain>
    </source>
</reference>
<dbReference type="AlphaFoldDB" id="A0A9Q1FE75"/>
<gene>
    <name evidence="1" type="ORF">SKAU_G00194310</name>
</gene>